<name>A0ABS5C1U1_9BACT</name>
<organism evidence="14 15">
    <name type="scientific">Gemmata palustris</name>
    <dbReference type="NCBI Taxonomy" id="2822762"/>
    <lineage>
        <taxon>Bacteria</taxon>
        <taxon>Pseudomonadati</taxon>
        <taxon>Planctomycetota</taxon>
        <taxon>Planctomycetia</taxon>
        <taxon>Gemmatales</taxon>
        <taxon>Gemmataceae</taxon>
        <taxon>Gemmata</taxon>
    </lineage>
</organism>
<evidence type="ECO:0000256" key="1">
    <source>
        <dbReference type="ARBA" id="ARBA00001947"/>
    </source>
</evidence>
<feature type="transmembrane region" description="Helical" evidence="12">
    <location>
        <begin position="206"/>
        <end position="227"/>
    </location>
</feature>
<keyword evidence="11 12" id="KW-0472">Membrane</keyword>
<keyword evidence="8" id="KW-0862">Zinc</keyword>
<evidence type="ECO:0000256" key="12">
    <source>
        <dbReference type="SAM" id="Phobius"/>
    </source>
</evidence>
<evidence type="ECO:0000256" key="8">
    <source>
        <dbReference type="ARBA" id="ARBA00022833"/>
    </source>
</evidence>
<evidence type="ECO:0000256" key="4">
    <source>
        <dbReference type="ARBA" id="ARBA00022670"/>
    </source>
</evidence>
<evidence type="ECO:0000256" key="5">
    <source>
        <dbReference type="ARBA" id="ARBA00022692"/>
    </source>
</evidence>
<proteinExistence type="inferred from homology"/>
<comment type="similarity">
    <text evidence="3">Belongs to the peptidase M50B family.</text>
</comment>
<feature type="transmembrane region" description="Helical" evidence="12">
    <location>
        <begin position="44"/>
        <end position="66"/>
    </location>
</feature>
<keyword evidence="5 12" id="KW-0812">Transmembrane</keyword>
<evidence type="ECO:0000259" key="13">
    <source>
        <dbReference type="Pfam" id="PF02163"/>
    </source>
</evidence>
<protein>
    <submittedName>
        <fullName evidence="14">M50 family metallopeptidase</fullName>
    </submittedName>
</protein>
<feature type="transmembrane region" description="Helical" evidence="12">
    <location>
        <begin position="137"/>
        <end position="157"/>
    </location>
</feature>
<evidence type="ECO:0000256" key="10">
    <source>
        <dbReference type="ARBA" id="ARBA00023049"/>
    </source>
</evidence>
<sequence length="288" mass="30979">MFSSLKLGRLFGIDLYVHSTFWLLPLFVLLSGAGSSAGEVTSEVLFVFAVFACVALHEFGHALAAASYGIRTRDITLYPVGGVASLEGMPEKPGQEIVVALAGPAVNVVIATGLLLGLSAGGLALPWERISDPIELFVNRLLLANVALVLFNLLPAFPMDGGRVLRALLSTQMTRLRATEIAVTVGTVIAVLFFVGSIMIPQISLMAVAVVVWLMGQSELASLRMIAAQREVERRARSFFGAPEPAPEYPRDPNVDLATRRFTGIAWDTAHGVWIQWVNGVPVRALSR</sequence>
<comment type="subcellular location">
    <subcellularLocation>
        <location evidence="2">Membrane</location>
        <topology evidence="2">Multi-pass membrane protein</topology>
    </subcellularLocation>
</comment>
<dbReference type="PANTHER" id="PTHR39188">
    <property type="entry name" value="MEMBRANE-ASSOCIATED ZINC METALLOPROTEASE M50B"/>
    <property type="match status" value="1"/>
</dbReference>
<keyword evidence="4" id="KW-0645">Protease</keyword>
<evidence type="ECO:0000256" key="9">
    <source>
        <dbReference type="ARBA" id="ARBA00022989"/>
    </source>
</evidence>
<feature type="domain" description="Peptidase M50" evidence="13">
    <location>
        <begin position="46"/>
        <end position="192"/>
    </location>
</feature>
<evidence type="ECO:0000256" key="7">
    <source>
        <dbReference type="ARBA" id="ARBA00022801"/>
    </source>
</evidence>
<keyword evidence="10" id="KW-0482">Metalloprotease</keyword>
<gene>
    <name evidence="14" type="ORF">J8F10_32340</name>
</gene>
<reference evidence="14 15" key="1">
    <citation type="submission" date="2021-04" db="EMBL/GenBank/DDBJ databases">
        <authorList>
            <person name="Ivanova A."/>
        </authorList>
    </citation>
    <scope>NUCLEOTIDE SEQUENCE [LARGE SCALE GENOMIC DNA]</scope>
    <source>
        <strain evidence="14 15">G18</strain>
    </source>
</reference>
<evidence type="ECO:0000256" key="6">
    <source>
        <dbReference type="ARBA" id="ARBA00022723"/>
    </source>
</evidence>
<evidence type="ECO:0000256" key="2">
    <source>
        <dbReference type="ARBA" id="ARBA00004141"/>
    </source>
</evidence>
<keyword evidence="6" id="KW-0479">Metal-binding</keyword>
<keyword evidence="7" id="KW-0378">Hydrolase</keyword>
<dbReference type="InterPro" id="IPR008915">
    <property type="entry name" value="Peptidase_M50"/>
</dbReference>
<dbReference type="Proteomes" id="UP000676565">
    <property type="component" value="Unassembled WGS sequence"/>
</dbReference>
<comment type="caution">
    <text evidence="14">The sequence shown here is derived from an EMBL/GenBank/DDBJ whole genome shotgun (WGS) entry which is preliminary data.</text>
</comment>
<evidence type="ECO:0000313" key="15">
    <source>
        <dbReference type="Proteomes" id="UP000676565"/>
    </source>
</evidence>
<feature type="transmembrane region" description="Helical" evidence="12">
    <location>
        <begin position="178"/>
        <end position="200"/>
    </location>
</feature>
<evidence type="ECO:0000256" key="3">
    <source>
        <dbReference type="ARBA" id="ARBA00007931"/>
    </source>
</evidence>
<keyword evidence="15" id="KW-1185">Reference proteome</keyword>
<dbReference type="RefSeq" id="WP_210660883.1">
    <property type="nucleotide sequence ID" value="NZ_JAGKQQ010000001.1"/>
</dbReference>
<dbReference type="EMBL" id="JAGKQQ010000001">
    <property type="protein sequence ID" value="MBP3959956.1"/>
    <property type="molecule type" value="Genomic_DNA"/>
</dbReference>
<keyword evidence="9 12" id="KW-1133">Transmembrane helix</keyword>
<feature type="transmembrane region" description="Helical" evidence="12">
    <location>
        <begin position="97"/>
        <end position="125"/>
    </location>
</feature>
<dbReference type="Pfam" id="PF02163">
    <property type="entry name" value="Peptidase_M50"/>
    <property type="match status" value="1"/>
</dbReference>
<dbReference type="PANTHER" id="PTHR39188:SF3">
    <property type="entry name" value="STAGE IV SPORULATION PROTEIN FB"/>
    <property type="match status" value="1"/>
</dbReference>
<evidence type="ECO:0000313" key="14">
    <source>
        <dbReference type="EMBL" id="MBP3959956.1"/>
    </source>
</evidence>
<accession>A0ABS5C1U1</accession>
<comment type="cofactor">
    <cofactor evidence="1">
        <name>Zn(2+)</name>
        <dbReference type="ChEBI" id="CHEBI:29105"/>
    </cofactor>
</comment>
<evidence type="ECO:0000256" key="11">
    <source>
        <dbReference type="ARBA" id="ARBA00023136"/>
    </source>
</evidence>